<proteinExistence type="predicted"/>
<evidence type="ECO:0000313" key="2">
    <source>
        <dbReference type="Proteomes" id="UP000266313"/>
    </source>
</evidence>
<dbReference type="AlphaFoldDB" id="A0A286P353"/>
<dbReference type="RefSeq" id="WP_119627935.1">
    <property type="nucleotide sequence ID" value="NZ_AP017928.1"/>
</dbReference>
<dbReference type="Proteomes" id="UP000266313">
    <property type="component" value="Chromosome"/>
</dbReference>
<dbReference type="OrthoDB" id="9802901at2"/>
<organism evidence="1 2">
    <name type="scientific">Methylocaldum marinum</name>
    <dbReference type="NCBI Taxonomy" id="1432792"/>
    <lineage>
        <taxon>Bacteria</taxon>
        <taxon>Pseudomonadati</taxon>
        <taxon>Pseudomonadota</taxon>
        <taxon>Gammaproteobacteria</taxon>
        <taxon>Methylococcales</taxon>
        <taxon>Methylococcaceae</taxon>
        <taxon>Methylocaldum</taxon>
    </lineage>
</organism>
<name>A0A286P353_9GAMM</name>
<dbReference type="KEGG" id="mmai:sS8_0106"/>
<gene>
    <name evidence="1" type="ORF">sS8_0106</name>
</gene>
<accession>A0A286P353</accession>
<protein>
    <submittedName>
        <fullName evidence="1">Uncharacterized protein</fullName>
    </submittedName>
</protein>
<reference evidence="1 2" key="1">
    <citation type="submission" date="2016-12" db="EMBL/GenBank/DDBJ databases">
        <title>Genome sequencing of Methylocaldum marinum.</title>
        <authorList>
            <person name="Takeuchi M."/>
            <person name="Kamagata Y."/>
            <person name="Hiraoka S."/>
            <person name="Oshima K."/>
            <person name="Hattori M."/>
            <person name="Iwasaki W."/>
        </authorList>
    </citation>
    <scope>NUCLEOTIDE SEQUENCE [LARGE SCALE GENOMIC DNA]</scope>
    <source>
        <strain evidence="1 2">S8</strain>
    </source>
</reference>
<keyword evidence="2" id="KW-1185">Reference proteome</keyword>
<evidence type="ECO:0000313" key="1">
    <source>
        <dbReference type="EMBL" id="BBA32075.1"/>
    </source>
</evidence>
<dbReference type="EMBL" id="AP017928">
    <property type="protein sequence ID" value="BBA32075.1"/>
    <property type="molecule type" value="Genomic_DNA"/>
</dbReference>
<sequence>MSFDEDIIQTIWEKGRAMQEQDATRWRQDECGAWMFREHYGVTDTEFGWKIEKVKPDLSEHADSFRPFHYRNGYDIAVGTPRCRVAADRVELAPTGRVDRPRNRDL</sequence>